<name>A0ABN7UEP6_GIGMA</name>
<protein>
    <submittedName>
        <fullName evidence="1">13189_t:CDS:1</fullName>
    </submittedName>
</protein>
<comment type="caution">
    <text evidence="1">The sequence shown here is derived from an EMBL/GenBank/DDBJ whole genome shotgun (WGS) entry which is preliminary data.</text>
</comment>
<proteinExistence type="predicted"/>
<sequence length="274" mass="31668">MSFVLILLIQKGFSGYKAKEGQRSIYNFFKPINNQLGSDKEETEWDSDIYNNMDNNDLLQIDETDEIEKSTWQIDQNSNAVHAKMCSGIAKKGSICNKCHYIQSDKMLCNRIIQKMLSLENIKFTPKFYWYNSSLKNYLQNIDLYPTSNPWIILAIKAINRAFKDLPIFLGLCKMITRNKAKQNIKYNEAFTNFLVILGSISPRALDLFHQNLEGKNNTKLKPQLKYSSTLQCIIGSVLSKEETHISIYSDIPNVIGTLNHQIELLKQFAHIFY</sequence>
<keyword evidence="2" id="KW-1185">Reference proteome</keyword>
<dbReference type="EMBL" id="CAJVQB010002526">
    <property type="protein sequence ID" value="CAG8578144.1"/>
    <property type="molecule type" value="Genomic_DNA"/>
</dbReference>
<dbReference type="Proteomes" id="UP000789901">
    <property type="component" value="Unassembled WGS sequence"/>
</dbReference>
<feature type="non-terminal residue" evidence="1">
    <location>
        <position position="274"/>
    </location>
</feature>
<accession>A0ABN7UEP6</accession>
<reference evidence="1 2" key="1">
    <citation type="submission" date="2021-06" db="EMBL/GenBank/DDBJ databases">
        <authorList>
            <person name="Kallberg Y."/>
            <person name="Tangrot J."/>
            <person name="Rosling A."/>
        </authorList>
    </citation>
    <scope>NUCLEOTIDE SEQUENCE [LARGE SCALE GENOMIC DNA]</scope>
    <source>
        <strain evidence="1 2">120-4 pot B 10/14</strain>
    </source>
</reference>
<evidence type="ECO:0000313" key="2">
    <source>
        <dbReference type="Proteomes" id="UP000789901"/>
    </source>
</evidence>
<gene>
    <name evidence="1" type="ORF">GMARGA_LOCUS5816</name>
</gene>
<evidence type="ECO:0000313" key="1">
    <source>
        <dbReference type="EMBL" id="CAG8578144.1"/>
    </source>
</evidence>
<organism evidence="1 2">
    <name type="scientific">Gigaspora margarita</name>
    <dbReference type="NCBI Taxonomy" id="4874"/>
    <lineage>
        <taxon>Eukaryota</taxon>
        <taxon>Fungi</taxon>
        <taxon>Fungi incertae sedis</taxon>
        <taxon>Mucoromycota</taxon>
        <taxon>Glomeromycotina</taxon>
        <taxon>Glomeromycetes</taxon>
        <taxon>Diversisporales</taxon>
        <taxon>Gigasporaceae</taxon>
        <taxon>Gigaspora</taxon>
    </lineage>
</organism>